<organism evidence="3 4">
    <name type="scientific">Hyphomonas jannaschiana VP2</name>
    <dbReference type="NCBI Taxonomy" id="1280952"/>
    <lineage>
        <taxon>Bacteria</taxon>
        <taxon>Pseudomonadati</taxon>
        <taxon>Pseudomonadota</taxon>
        <taxon>Alphaproteobacteria</taxon>
        <taxon>Hyphomonadales</taxon>
        <taxon>Hyphomonadaceae</taxon>
        <taxon>Hyphomonas</taxon>
    </lineage>
</organism>
<dbReference type="PROSITE" id="PS50930">
    <property type="entry name" value="HTH_LYTTR"/>
    <property type="match status" value="1"/>
</dbReference>
<dbReference type="EMBL" id="ARYJ01000004">
    <property type="protein sequence ID" value="KCZ89091.1"/>
    <property type="molecule type" value="Genomic_DNA"/>
</dbReference>
<dbReference type="STRING" id="1280952.HJA_07337"/>
<feature type="domain" description="HTH LytTR-type" evidence="2">
    <location>
        <begin position="174"/>
        <end position="278"/>
    </location>
</feature>
<evidence type="ECO:0000313" key="4">
    <source>
        <dbReference type="Proteomes" id="UP000024816"/>
    </source>
</evidence>
<feature type="transmembrane region" description="Helical" evidence="1">
    <location>
        <begin position="20"/>
        <end position="39"/>
    </location>
</feature>
<dbReference type="PANTHER" id="PTHR37299:SF1">
    <property type="entry name" value="STAGE 0 SPORULATION PROTEIN A HOMOLOG"/>
    <property type="match status" value="1"/>
</dbReference>
<dbReference type="Gene3D" id="2.40.50.1020">
    <property type="entry name" value="LytTr DNA-binding domain"/>
    <property type="match status" value="1"/>
</dbReference>
<dbReference type="eggNOG" id="COG3279">
    <property type="taxonomic scope" value="Bacteria"/>
</dbReference>
<dbReference type="GO" id="GO:0000156">
    <property type="term" value="F:phosphorelay response regulator activity"/>
    <property type="evidence" value="ECO:0007669"/>
    <property type="project" value="InterPro"/>
</dbReference>
<dbReference type="RefSeq" id="WP_051597478.1">
    <property type="nucleotide sequence ID" value="NZ_ARYJ01000004.1"/>
</dbReference>
<feature type="transmembrane region" description="Helical" evidence="1">
    <location>
        <begin position="59"/>
        <end position="79"/>
    </location>
</feature>
<accession>A0A059FEX8</accession>
<dbReference type="InterPro" id="IPR007492">
    <property type="entry name" value="LytTR_DNA-bd_dom"/>
</dbReference>
<dbReference type="InterPro" id="IPR012379">
    <property type="entry name" value="LytTR_MHYE"/>
</dbReference>
<name>A0A059FEX8_9PROT</name>
<keyword evidence="1" id="KW-0812">Transmembrane</keyword>
<keyword evidence="1" id="KW-0472">Membrane</keyword>
<keyword evidence="4" id="KW-1185">Reference proteome</keyword>
<evidence type="ECO:0000259" key="2">
    <source>
        <dbReference type="PROSITE" id="PS50930"/>
    </source>
</evidence>
<reference evidence="3 4" key="1">
    <citation type="journal article" date="2014" name="Antonie Van Leeuwenhoek">
        <title>Hyphomonas beringensis sp. nov. and Hyphomonas chukchiensis sp. nov., isolated from surface seawater of the Bering Sea and Chukchi Sea.</title>
        <authorList>
            <person name="Li C."/>
            <person name="Lai Q."/>
            <person name="Li G."/>
            <person name="Dong C."/>
            <person name="Wang J."/>
            <person name="Liao Y."/>
            <person name="Shao Z."/>
        </authorList>
    </citation>
    <scope>NUCLEOTIDE SEQUENCE [LARGE SCALE GENOMIC DNA]</scope>
    <source>
        <strain evidence="3 4">VP2</strain>
    </source>
</reference>
<dbReference type="PATRIC" id="fig|1280952.3.peg.1455"/>
<feature type="transmembrane region" description="Helical" evidence="1">
    <location>
        <begin position="86"/>
        <end position="107"/>
    </location>
</feature>
<feature type="transmembrane region" description="Helical" evidence="1">
    <location>
        <begin position="138"/>
        <end position="155"/>
    </location>
</feature>
<gene>
    <name evidence="3" type="ORF">HJA_07337</name>
</gene>
<dbReference type="SMART" id="SM00850">
    <property type="entry name" value="LytTR"/>
    <property type="match status" value="1"/>
</dbReference>
<dbReference type="Proteomes" id="UP000024816">
    <property type="component" value="Unassembled WGS sequence"/>
</dbReference>
<dbReference type="GO" id="GO:0003677">
    <property type="term" value="F:DNA binding"/>
    <property type="evidence" value="ECO:0007669"/>
    <property type="project" value="InterPro"/>
</dbReference>
<sequence>MNAPTRHPETEADRQADRWAMIGFVIFMLASLVIQATSIQLEDRQARLEPWLREGASHLALLCLVPFFPIVLDIAPLSLRRWRWSVPVHIVACLGFIVLHVLGFVLLRKLTYPVFLGHNYHFGLSDPLNWIYEGRKDAYGYGITMLTFALARMAMQNRLESRAMDEVATRERRLMLKSGGRTIMLNAGDVIHAKAAGNYVEVSTAGKTHLVRMTLTELERLLEEAGGHHVRVHRSHIVNLDHAMVITPTGEGDAMIELDTGETVPGSRRYRERYAQIA</sequence>
<dbReference type="AlphaFoldDB" id="A0A059FEX8"/>
<evidence type="ECO:0000256" key="1">
    <source>
        <dbReference type="SAM" id="Phobius"/>
    </source>
</evidence>
<dbReference type="PANTHER" id="PTHR37299">
    <property type="entry name" value="TRANSCRIPTIONAL REGULATOR-RELATED"/>
    <property type="match status" value="1"/>
</dbReference>
<protein>
    <submittedName>
        <fullName evidence="3">Response regulator receiver</fullName>
    </submittedName>
</protein>
<evidence type="ECO:0000313" key="3">
    <source>
        <dbReference type="EMBL" id="KCZ89091.1"/>
    </source>
</evidence>
<dbReference type="Pfam" id="PF04397">
    <property type="entry name" value="LytTR"/>
    <property type="match status" value="1"/>
</dbReference>
<dbReference type="InterPro" id="IPR046947">
    <property type="entry name" value="LytR-like"/>
</dbReference>
<keyword evidence="1" id="KW-1133">Transmembrane helix</keyword>
<proteinExistence type="predicted"/>
<comment type="caution">
    <text evidence="3">The sequence shown here is derived from an EMBL/GenBank/DDBJ whole genome shotgun (WGS) entry which is preliminary data.</text>
</comment>
<dbReference type="PIRSF" id="PIRSF031767">
    <property type="entry name" value="MHYE_LytTR"/>
    <property type="match status" value="1"/>
</dbReference>